<dbReference type="InterPro" id="IPR050595">
    <property type="entry name" value="Bact_response_regulator"/>
</dbReference>
<keyword evidence="1 2" id="KW-0597">Phosphoprotein</keyword>
<dbReference type="PANTHER" id="PTHR44591">
    <property type="entry name" value="STRESS RESPONSE REGULATOR PROTEIN 1"/>
    <property type="match status" value="1"/>
</dbReference>
<dbReference type="InterPro" id="IPR036388">
    <property type="entry name" value="WH-like_DNA-bd_sf"/>
</dbReference>
<dbReference type="Pfam" id="PF00072">
    <property type="entry name" value="Response_reg"/>
    <property type="match status" value="1"/>
</dbReference>
<evidence type="ECO:0000313" key="5">
    <source>
        <dbReference type="Proteomes" id="UP000221538"/>
    </source>
</evidence>
<reference evidence="4 5" key="2">
    <citation type="journal article" date="2013" name="Environ. Sci. Technol.">
        <title>The 4-tert-butylphenol-utilizing bacterium Sphingobium fuliginis OMI can degrade bisphenols via phenolic ring hydroxylation and meta-cleavage pathway.</title>
        <authorList>
            <person name="Ogata Y."/>
            <person name="Goda S."/>
            <person name="Toyama T."/>
            <person name="Sei K."/>
            <person name="Ike M."/>
        </authorList>
    </citation>
    <scope>NUCLEOTIDE SEQUENCE [LARGE SCALE GENOMIC DNA]</scope>
    <source>
        <strain evidence="4 5">OMI</strain>
    </source>
</reference>
<feature type="modified residue" description="4-aspartylphosphate" evidence="2">
    <location>
        <position position="83"/>
    </location>
</feature>
<evidence type="ECO:0000313" key="4">
    <source>
        <dbReference type="EMBL" id="GAY19557.1"/>
    </source>
</evidence>
<dbReference type="Gene3D" id="1.10.10.10">
    <property type="entry name" value="Winged helix-like DNA-binding domain superfamily/Winged helix DNA-binding domain"/>
    <property type="match status" value="1"/>
</dbReference>
<evidence type="ECO:0000256" key="1">
    <source>
        <dbReference type="ARBA" id="ARBA00022553"/>
    </source>
</evidence>
<proteinExistence type="predicted"/>
<dbReference type="Proteomes" id="UP000221538">
    <property type="component" value="Unassembled WGS sequence"/>
</dbReference>
<dbReference type="GO" id="GO:0000160">
    <property type="term" value="P:phosphorelay signal transduction system"/>
    <property type="evidence" value="ECO:0007669"/>
    <property type="project" value="InterPro"/>
</dbReference>
<dbReference type="Gene3D" id="3.40.50.2300">
    <property type="match status" value="1"/>
</dbReference>
<dbReference type="SMART" id="SM00448">
    <property type="entry name" value="REC"/>
    <property type="match status" value="1"/>
</dbReference>
<dbReference type="InterPro" id="IPR011006">
    <property type="entry name" value="CheY-like_superfamily"/>
</dbReference>
<feature type="domain" description="Response regulatory" evidence="3">
    <location>
        <begin position="34"/>
        <end position="152"/>
    </location>
</feature>
<dbReference type="InterPro" id="IPR001789">
    <property type="entry name" value="Sig_transdc_resp-reg_receiver"/>
</dbReference>
<dbReference type="PANTHER" id="PTHR44591:SF3">
    <property type="entry name" value="RESPONSE REGULATORY DOMAIN-CONTAINING PROTEIN"/>
    <property type="match status" value="1"/>
</dbReference>
<name>A0A292Z4M4_SPHSA</name>
<dbReference type="SUPFAM" id="SSF52172">
    <property type="entry name" value="CheY-like"/>
    <property type="match status" value="1"/>
</dbReference>
<reference evidence="4 5" key="1">
    <citation type="journal article" date="2013" name="Biodegradation">
        <title>Occurrence of 4-tert-butylphenol (4-t-BP) biodegradation in an aquatic sample caused by the presence of Spirodela polyrrhiza and isolation of a 4-t-BP-utilizing bacterium.</title>
        <authorList>
            <person name="Ogata Y."/>
            <person name="Toyama T."/>
            <person name="Yu N."/>
            <person name="Wang X."/>
            <person name="Sei K."/>
            <person name="Ike M."/>
        </authorList>
    </citation>
    <scope>NUCLEOTIDE SEQUENCE [LARGE SCALE GENOMIC DNA]</scope>
    <source>
        <strain evidence="4 5">OMI</strain>
    </source>
</reference>
<gene>
    <name evidence="4" type="ORF">SFOMI_0076</name>
</gene>
<protein>
    <submittedName>
        <fullName evidence="4">Transcriptional regulator</fullName>
    </submittedName>
</protein>
<dbReference type="InterPro" id="IPR036390">
    <property type="entry name" value="WH_DNA-bd_sf"/>
</dbReference>
<comment type="caution">
    <text evidence="4">The sequence shown here is derived from an EMBL/GenBank/DDBJ whole genome shotgun (WGS) entry which is preliminary data.</text>
</comment>
<evidence type="ECO:0000259" key="3">
    <source>
        <dbReference type="PROSITE" id="PS50110"/>
    </source>
</evidence>
<dbReference type="SUPFAM" id="SSF46785">
    <property type="entry name" value="Winged helix' DNA-binding domain"/>
    <property type="match status" value="1"/>
</dbReference>
<dbReference type="CDD" id="cd00156">
    <property type="entry name" value="REC"/>
    <property type="match status" value="1"/>
</dbReference>
<sequence>MNEWEAKERPAPRARLEDIGLPDGAKAQLPHIGTVMIVDDDREWASECAFMLDMLGYPSVSACSAEEALLHMHDEHISLVIVDYSMPDCDGLALVQELSARAEEEDRSLRFIMVTGHATVDVAVGAMRASIADFLQKPVSRDDLRRSILRVSGLHDTPASRSTLLNKISSLSSELQRLAQQMDEPAQASGHAVPVDADYIRAQLRAELKRRELIGGEVFGDPAWHMLLDLLLAKFEGRTVSVSSACIASGMPTTTALRLINRMVKNEVLCRIPDDKDGRRDFLLISPDVEQVLLDHLSGQTK</sequence>
<dbReference type="PROSITE" id="PS50110">
    <property type="entry name" value="RESPONSE_REGULATORY"/>
    <property type="match status" value="1"/>
</dbReference>
<accession>A0A292Z4M4</accession>
<organism evidence="4 5">
    <name type="scientific">Sphingobium fuliginis (strain ATCC 27551)</name>
    <dbReference type="NCBI Taxonomy" id="336203"/>
    <lineage>
        <taxon>Bacteria</taxon>
        <taxon>Pseudomonadati</taxon>
        <taxon>Pseudomonadota</taxon>
        <taxon>Alphaproteobacteria</taxon>
        <taxon>Sphingomonadales</taxon>
        <taxon>Sphingomonadaceae</taxon>
        <taxon>Sphingobium</taxon>
    </lineage>
</organism>
<dbReference type="AlphaFoldDB" id="A0A292Z4M4"/>
<dbReference type="EMBL" id="BEWI01000027">
    <property type="protein sequence ID" value="GAY19557.1"/>
    <property type="molecule type" value="Genomic_DNA"/>
</dbReference>
<evidence type="ECO:0000256" key="2">
    <source>
        <dbReference type="PROSITE-ProRule" id="PRU00169"/>
    </source>
</evidence>